<organism evidence="1 2">
    <name type="scientific">Pseudomonas jessenii</name>
    <dbReference type="NCBI Taxonomy" id="77298"/>
    <lineage>
        <taxon>Bacteria</taxon>
        <taxon>Pseudomonadati</taxon>
        <taxon>Pseudomonadota</taxon>
        <taxon>Gammaproteobacteria</taxon>
        <taxon>Pseudomonadales</taxon>
        <taxon>Pseudomonadaceae</taxon>
        <taxon>Pseudomonas</taxon>
    </lineage>
</organism>
<dbReference type="AlphaFoldDB" id="A0A370S1F6"/>
<dbReference type="Proteomes" id="UP000255365">
    <property type="component" value="Unassembled WGS sequence"/>
</dbReference>
<sequence length="66" mass="7605">MSTAPIRSLIDEQVEELDRILKRPRETLVCELDNPVKGDWPLHSRDNSAFMEGDWGIDLRGRLAEL</sequence>
<evidence type="ECO:0000313" key="2">
    <source>
        <dbReference type="Proteomes" id="UP000255365"/>
    </source>
</evidence>
<gene>
    <name evidence="1" type="ORF">DEU51_12447</name>
</gene>
<dbReference type="EMBL" id="QRAV01000024">
    <property type="protein sequence ID" value="RDL13570.1"/>
    <property type="molecule type" value="Genomic_DNA"/>
</dbReference>
<proteinExistence type="predicted"/>
<accession>A0A370S1F6</accession>
<dbReference type="RefSeq" id="WP_115148279.1">
    <property type="nucleotide sequence ID" value="NZ_QRAV01000024.1"/>
</dbReference>
<evidence type="ECO:0000313" key="1">
    <source>
        <dbReference type="EMBL" id="RDL13570.1"/>
    </source>
</evidence>
<protein>
    <submittedName>
        <fullName evidence="1">Uncharacterized protein</fullName>
    </submittedName>
</protein>
<comment type="caution">
    <text evidence="1">The sequence shown here is derived from an EMBL/GenBank/DDBJ whole genome shotgun (WGS) entry which is preliminary data.</text>
</comment>
<reference evidence="1 2" key="1">
    <citation type="submission" date="2018-07" db="EMBL/GenBank/DDBJ databases">
        <title>Genome sequencing of rice bacterial endophytes.</title>
        <authorList>
            <person name="Venturi V."/>
        </authorList>
    </citation>
    <scope>NUCLEOTIDE SEQUENCE [LARGE SCALE GENOMIC DNA]</scope>
    <source>
        <strain evidence="1 2">E2333</strain>
    </source>
</reference>
<name>A0A370S1F6_PSEJE</name>